<evidence type="ECO:0000313" key="2">
    <source>
        <dbReference type="EMBL" id="RCL37205.1"/>
    </source>
</evidence>
<dbReference type="InterPro" id="IPR036873">
    <property type="entry name" value="Rhodanese-like_dom_sf"/>
</dbReference>
<reference evidence="2 3" key="1">
    <citation type="journal article" date="2018" name="Microbiome">
        <title>Fine metagenomic profile of the Mediterranean stratified and mixed water columns revealed by assembly and recruitment.</title>
        <authorList>
            <person name="Haro-Moreno J.M."/>
            <person name="Lopez-Perez M."/>
            <person name="De La Torre J.R."/>
            <person name="Picazo A."/>
            <person name="Camacho A."/>
            <person name="Rodriguez-Valera F."/>
        </authorList>
    </citation>
    <scope>NUCLEOTIDE SEQUENCE [LARGE SCALE GENOMIC DNA]</scope>
    <source>
        <strain evidence="2">MED-G84</strain>
    </source>
</reference>
<dbReference type="PANTHER" id="PTHR44086">
    <property type="entry name" value="THIOSULFATE SULFURTRANSFERASE RDL2, MITOCHONDRIAL-RELATED"/>
    <property type="match status" value="1"/>
</dbReference>
<dbReference type="Pfam" id="PF00581">
    <property type="entry name" value="Rhodanese"/>
    <property type="match status" value="1"/>
</dbReference>
<dbReference type="PROSITE" id="PS50206">
    <property type="entry name" value="RHODANESE_3"/>
    <property type="match status" value="1"/>
</dbReference>
<protein>
    <recommendedName>
        <fullName evidence="1">Rhodanese domain-containing protein</fullName>
    </recommendedName>
</protein>
<evidence type="ECO:0000259" key="1">
    <source>
        <dbReference type="PROSITE" id="PS50206"/>
    </source>
</evidence>
<accession>A0A368BJE4</accession>
<feature type="domain" description="Rhodanese" evidence="1">
    <location>
        <begin position="25"/>
        <end position="116"/>
    </location>
</feature>
<evidence type="ECO:0000313" key="3">
    <source>
        <dbReference type="Proteomes" id="UP000253032"/>
    </source>
</evidence>
<dbReference type="EMBL" id="QOPC01000029">
    <property type="protein sequence ID" value="RCL37205.1"/>
    <property type="molecule type" value="Genomic_DNA"/>
</dbReference>
<dbReference type="SMART" id="SM00450">
    <property type="entry name" value="RHOD"/>
    <property type="match status" value="1"/>
</dbReference>
<organism evidence="2 3">
    <name type="scientific">SAR86 cluster bacterium</name>
    <dbReference type="NCBI Taxonomy" id="2030880"/>
    <lineage>
        <taxon>Bacteria</taxon>
        <taxon>Pseudomonadati</taxon>
        <taxon>Pseudomonadota</taxon>
        <taxon>Gammaproteobacteria</taxon>
        <taxon>SAR86 cluster</taxon>
    </lineage>
</organism>
<proteinExistence type="predicted"/>
<gene>
    <name evidence="2" type="ORF">DBW98_04320</name>
</gene>
<dbReference type="SUPFAM" id="SSF52821">
    <property type="entry name" value="Rhodanese/Cell cycle control phosphatase"/>
    <property type="match status" value="1"/>
</dbReference>
<dbReference type="Proteomes" id="UP000253032">
    <property type="component" value="Unassembled WGS sequence"/>
</dbReference>
<dbReference type="GO" id="GO:0004792">
    <property type="term" value="F:thiosulfate-cyanide sulfurtransferase activity"/>
    <property type="evidence" value="ECO:0007669"/>
    <property type="project" value="TreeGrafter"/>
</dbReference>
<comment type="caution">
    <text evidence="2">The sequence shown here is derived from an EMBL/GenBank/DDBJ whole genome shotgun (WGS) entry which is preliminary data.</text>
</comment>
<sequence length="116" mass="12784">MTLKNLIEEAHSIIPKISCNKFSNNLENYLVIDVREGTEIAETGSIPNAINIPRGLIEMKLSPSNEDKSLNADTYIVVYCGGGSRASLAGKTLKDLGFKNVYNLEGGYRGWRNFSD</sequence>
<dbReference type="InterPro" id="IPR001763">
    <property type="entry name" value="Rhodanese-like_dom"/>
</dbReference>
<dbReference type="PANTHER" id="PTHR44086:SF13">
    <property type="entry name" value="THIOSULFATE SULFURTRANSFERASE PSPE"/>
    <property type="match status" value="1"/>
</dbReference>
<dbReference type="AlphaFoldDB" id="A0A368BJE4"/>
<name>A0A368BJE4_9GAMM</name>
<dbReference type="Gene3D" id="3.40.250.10">
    <property type="entry name" value="Rhodanese-like domain"/>
    <property type="match status" value="1"/>
</dbReference>